<keyword evidence="2" id="KW-1185">Reference proteome</keyword>
<comment type="caution">
    <text evidence="1">The sequence shown here is derived from an EMBL/GenBank/DDBJ whole genome shotgun (WGS) entry which is preliminary data.</text>
</comment>
<dbReference type="Gene3D" id="2.160.10.10">
    <property type="entry name" value="Hexapeptide repeat proteins"/>
    <property type="match status" value="1"/>
</dbReference>
<proteinExistence type="predicted"/>
<gene>
    <name evidence="1" type="ORF">BZA70DRAFT_186760</name>
</gene>
<dbReference type="InterPro" id="IPR011004">
    <property type="entry name" value="Trimer_LpxA-like_sf"/>
</dbReference>
<reference evidence="1 2" key="1">
    <citation type="submission" date="2024-03" db="EMBL/GenBank/DDBJ databases">
        <title>Genome-scale model development and genomic sequencing of the oleaginous clade Lipomyces.</title>
        <authorList>
            <consortium name="Lawrence Berkeley National Laboratory"/>
            <person name="Czajka J.J."/>
            <person name="Han Y."/>
            <person name="Kim J."/>
            <person name="Mondo S.J."/>
            <person name="Hofstad B.A."/>
            <person name="Robles A."/>
            <person name="Haridas S."/>
            <person name="Riley R."/>
            <person name="LaButti K."/>
            <person name="Pangilinan J."/>
            <person name="Andreopoulos W."/>
            <person name="Lipzen A."/>
            <person name="Yan J."/>
            <person name="Wang M."/>
            <person name="Ng V."/>
            <person name="Grigoriev I.V."/>
            <person name="Spatafora J.W."/>
            <person name="Magnuson J.K."/>
            <person name="Baker S.E."/>
            <person name="Pomraning K.R."/>
        </authorList>
    </citation>
    <scope>NUCLEOTIDE SEQUENCE [LARGE SCALE GENOMIC DNA]</scope>
    <source>
        <strain evidence="1 2">Phaff 52-87</strain>
    </source>
</reference>
<evidence type="ECO:0008006" key="3">
    <source>
        <dbReference type="Google" id="ProtNLM"/>
    </source>
</evidence>
<dbReference type="EMBL" id="JBBJBU010000007">
    <property type="protein sequence ID" value="KAK7204861.1"/>
    <property type="molecule type" value="Genomic_DNA"/>
</dbReference>
<dbReference type="RefSeq" id="XP_064767894.1">
    <property type="nucleotide sequence ID" value="XM_064909992.1"/>
</dbReference>
<protein>
    <recommendedName>
        <fullName evidence="3">Dynactin subunit 6</fullName>
    </recommendedName>
</protein>
<dbReference type="Pfam" id="PF00132">
    <property type="entry name" value="Hexapep"/>
    <property type="match status" value="1"/>
</dbReference>
<evidence type="ECO:0000313" key="2">
    <source>
        <dbReference type="Proteomes" id="UP001498771"/>
    </source>
</evidence>
<sequence length="224" mass="24025">MLAPEMLEAADSAFISEHILVDDSIAPHHLLLKVGSHSVINPHVRIAIADASSDAEAGPAIELKRMLVSVGEYSIIADKCVLEIDDIRSQSQRRRSSSVVSPTKDEKEVLVATQVIGNYTYVDAAARIEPGVEIGDYCVVGAGCKLGRGVRVGNNCRVAAGTIIEPGTVVASKTAVSSSGGGTGRMLQTLDVDEDMDDGPRKREMKMHTEFLLKAMHSHGKRRH</sequence>
<name>A0ABR1F4T4_9ASCO</name>
<dbReference type="Proteomes" id="UP001498771">
    <property type="component" value="Unassembled WGS sequence"/>
</dbReference>
<dbReference type="GeneID" id="90035504"/>
<dbReference type="PANTHER" id="PTHR43300">
    <property type="entry name" value="ACETYLTRANSFERASE"/>
    <property type="match status" value="1"/>
</dbReference>
<evidence type="ECO:0000313" key="1">
    <source>
        <dbReference type="EMBL" id="KAK7204861.1"/>
    </source>
</evidence>
<accession>A0ABR1F4T4</accession>
<organism evidence="1 2">
    <name type="scientific">Myxozyma melibiosi</name>
    <dbReference type="NCBI Taxonomy" id="54550"/>
    <lineage>
        <taxon>Eukaryota</taxon>
        <taxon>Fungi</taxon>
        <taxon>Dikarya</taxon>
        <taxon>Ascomycota</taxon>
        <taxon>Saccharomycotina</taxon>
        <taxon>Lipomycetes</taxon>
        <taxon>Lipomycetales</taxon>
        <taxon>Lipomycetaceae</taxon>
        <taxon>Myxozyma</taxon>
    </lineage>
</organism>
<dbReference type="InterPro" id="IPR001451">
    <property type="entry name" value="Hexapep"/>
</dbReference>
<dbReference type="SUPFAM" id="SSF51161">
    <property type="entry name" value="Trimeric LpxA-like enzymes"/>
    <property type="match status" value="1"/>
</dbReference>
<dbReference type="InterPro" id="IPR050179">
    <property type="entry name" value="Trans_hexapeptide_repeat"/>
</dbReference>